<keyword evidence="1" id="KW-0175">Coiled coil</keyword>
<protein>
    <recommendedName>
        <fullName evidence="3">DUF3373 domain-containing protein</fullName>
    </recommendedName>
</protein>
<sequence>MKKTVITLSVLSAFALSANATSNAELQKELTDLKSLVAKLEKKITKTDKKAGQARTMANGNHLKWDVDFRTTLDNIEYTKADGTKSKNSSLFTNRLFLNLKYDAGDKVRFYGTLSFNKAFGQTLTNDSAAYSYFDWVTNENAHDTNLRVKEAYWLYANNTFLGQPISWTASIGRRPSVDGLGANFREGNKRKSAIASTVNVEFDGASFKWNLDKVTPLTGSWFKLCMGRGLTSAKPRFTRNGDDYAKDDNYINSNMIGAIFVPYDDGQYSLHTNYAKANHMIGFDQADLANPNATFKDVGDLDLATVMFKADGIGDGISDFLDDTIFFASYSQSKTHPKAGHTMLGSTESETGSSVLVGMQMPCPITDDGRFGIEFNKGSKYWRSMTYGEDTVIGSKIAARGTAKEVYWIKPVTKSLSMSLRYTQIDYDYTGSNAFFGAEGTPMTMAQAQANGMNPVEKAKDFRIVFRYKY</sequence>
<evidence type="ECO:0000256" key="1">
    <source>
        <dbReference type="SAM" id="Coils"/>
    </source>
</evidence>
<dbReference type="Pfam" id="PF11853">
    <property type="entry name" value="DUF3373"/>
    <property type="match status" value="1"/>
</dbReference>
<evidence type="ECO:0008006" key="3">
    <source>
        <dbReference type="Google" id="ProtNLM"/>
    </source>
</evidence>
<proteinExistence type="predicted"/>
<organism evidence="2">
    <name type="scientific">hydrothermal vent metagenome</name>
    <dbReference type="NCBI Taxonomy" id="652676"/>
    <lineage>
        <taxon>unclassified sequences</taxon>
        <taxon>metagenomes</taxon>
        <taxon>ecological metagenomes</taxon>
    </lineage>
</organism>
<reference evidence="2" key="1">
    <citation type="submission" date="2016-10" db="EMBL/GenBank/DDBJ databases">
        <authorList>
            <person name="de Groot N.N."/>
        </authorList>
    </citation>
    <scope>NUCLEOTIDE SEQUENCE</scope>
</reference>
<dbReference type="AlphaFoldDB" id="A0A1W1BMN2"/>
<feature type="coiled-coil region" evidence="1">
    <location>
        <begin position="23"/>
        <end position="50"/>
    </location>
</feature>
<evidence type="ECO:0000313" key="2">
    <source>
        <dbReference type="EMBL" id="SFV54731.1"/>
    </source>
</evidence>
<dbReference type="InterPro" id="IPR021803">
    <property type="entry name" value="DUF3373"/>
</dbReference>
<accession>A0A1W1BMN2</accession>
<name>A0A1W1BMN2_9ZZZZ</name>
<dbReference type="EMBL" id="FPHI01000008">
    <property type="protein sequence ID" value="SFV54731.1"/>
    <property type="molecule type" value="Genomic_DNA"/>
</dbReference>
<gene>
    <name evidence="2" type="ORF">MNB_SV-3-31</name>
</gene>